<proteinExistence type="predicted"/>
<gene>
    <name evidence="1" type="ORF">DPMN_156202</name>
</gene>
<comment type="caution">
    <text evidence="1">The sequence shown here is derived from an EMBL/GenBank/DDBJ whole genome shotgun (WGS) entry which is preliminary data.</text>
</comment>
<keyword evidence="2" id="KW-1185">Reference proteome</keyword>
<name>A0A9D4FNL0_DREPO</name>
<organism evidence="1 2">
    <name type="scientific">Dreissena polymorpha</name>
    <name type="common">Zebra mussel</name>
    <name type="synonym">Mytilus polymorpha</name>
    <dbReference type="NCBI Taxonomy" id="45954"/>
    <lineage>
        <taxon>Eukaryota</taxon>
        <taxon>Metazoa</taxon>
        <taxon>Spiralia</taxon>
        <taxon>Lophotrochozoa</taxon>
        <taxon>Mollusca</taxon>
        <taxon>Bivalvia</taxon>
        <taxon>Autobranchia</taxon>
        <taxon>Heteroconchia</taxon>
        <taxon>Euheterodonta</taxon>
        <taxon>Imparidentia</taxon>
        <taxon>Neoheterodontei</taxon>
        <taxon>Myida</taxon>
        <taxon>Dreissenoidea</taxon>
        <taxon>Dreissenidae</taxon>
        <taxon>Dreissena</taxon>
    </lineage>
</organism>
<sequence>MGNVQGALLEKVLGSDVITACYESLWSDVLQGQQRGSSGIERWGSVFLQGQQRGSSGIERWGLPSYRVNRGGSSGIERWGSAVLQSQYRGLAVARDGVCHPT</sequence>
<evidence type="ECO:0000313" key="2">
    <source>
        <dbReference type="Proteomes" id="UP000828390"/>
    </source>
</evidence>
<reference evidence="1" key="2">
    <citation type="submission" date="2020-11" db="EMBL/GenBank/DDBJ databases">
        <authorList>
            <person name="McCartney M.A."/>
            <person name="Auch B."/>
            <person name="Kono T."/>
            <person name="Mallez S."/>
            <person name="Becker A."/>
            <person name="Gohl D.M."/>
            <person name="Silverstein K.A.T."/>
            <person name="Koren S."/>
            <person name="Bechman K.B."/>
            <person name="Herman A."/>
            <person name="Abrahante J.E."/>
            <person name="Garbe J."/>
        </authorList>
    </citation>
    <scope>NUCLEOTIDE SEQUENCE</scope>
    <source>
        <strain evidence="1">Duluth1</strain>
        <tissue evidence="1">Whole animal</tissue>
    </source>
</reference>
<dbReference type="Proteomes" id="UP000828390">
    <property type="component" value="Unassembled WGS sequence"/>
</dbReference>
<reference evidence="1" key="1">
    <citation type="journal article" date="2019" name="bioRxiv">
        <title>The Genome of the Zebra Mussel, Dreissena polymorpha: A Resource for Invasive Species Research.</title>
        <authorList>
            <person name="McCartney M.A."/>
            <person name="Auch B."/>
            <person name="Kono T."/>
            <person name="Mallez S."/>
            <person name="Zhang Y."/>
            <person name="Obille A."/>
            <person name="Becker A."/>
            <person name="Abrahante J.E."/>
            <person name="Garbe J."/>
            <person name="Badalamenti J.P."/>
            <person name="Herman A."/>
            <person name="Mangelson H."/>
            <person name="Liachko I."/>
            <person name="Sullivan S."/>
            <person name="Sone E.D."/>
            <person name="Koren S."/>
            <person name="Silverstein K.A.T."/>
            <person name="Beckman K.B."/>
            <person name="Gohl D.M."/>
        </authorList>
    </citation>
    <scope>NUCLEOTIDE SEQUENCE</scope>
    <source>
        <strain evidence="1">Duluth1</strain>
        <tissue evidence="1">Whole animal</tissue>
    </source>
</reference>
<evidence type="ECO:0000313" key="1">
    <source>
        <dbReference type="EMBL" id="KAH3802524.1"/>
    </source>
</evidence>
<dbReference type="AlphaFoldDB" id="A0A9D4FNL0"/>
<dbReference type="EMBL" id="JAIWYP010000007">
    <property type="protein sequence ID" value="KAH3802524.1"/>
    <property type="molecule type" value="Genomic_DNA"/>
</dbReference>
<protein>
    <submittedName>
        <fullName evidence="1">Uncharacterized protein</fullName>
    </submittedName>
</protein>
<accession>A0A9D4FNL0</accession>